<comment type="catalytic activity">
    <reaction evidence="1">
        <text>Hydrolyzes the link between N-acetylmuramoyl residues and L-amino acid residues in certain cell-wall glycopeptides.</text>
        <dbReference type="EC" id="3.5.1.28"/>
    </reaction>
</comment>
<keyword evidence="3" id="KW-0378">Hydrolase</keyword>
<evidence type="ECO:0000256" key="1">
    <source>
        <dbReference type="ARBA" id="ARBA00001561"/>
    </source>
</evidence>
<dbReference type="SMART" id="SM00644">
    <property type="entry name" value="Ami_2"/>
    <property type="match status" value="1"/>
</dbReference>
<dbReference type="PANTHER" id="PTHR30417:SF1">
    <property type="entry name" value="N-ACETYLMURAMOYL-L-ALANINE AMIDASE AMID"/>
    <property type="match status" value="1"/>
</dbReference>
<feature type="domain" description="N-acetylmuramoyl-L-alanine amidase" evidence="5">
    <location>
        <begin position="77"/>
        <end position="243"/>
    </location>
</feature>
<dbReference type="Gene3D" id="3.40.80.10">
    <property type="entry name" value="Peptidoglycan recognition protein-like"/>
    <property type="match status" value="1"/>
</dbReference>
<dbReference type="RefSeq" id="WP_168034237.1">
    <property type="nucleotide sequence ID" value="NZ_JAAVNE010000046.1"/>
</dbReference>
<keyword evidence="4" id="KW-0961">Cell wall biogenesis/degradation</keyword>
<protein>
    <recommendedName>
        <fullName evidence="2">N-acetylmuramoyl-L-alanine amidase</fullName>
        <ecNumber evidence="2">3.5.1.28</ecNumber>
    </recommendedName>
</protein>
<organism evidence="6 7">
    <name type="scientific">Falsiroseomonas selenitidurans</name>
    <dbReference type="NCBI Taxonomy" id="2716335"/>
    <lineage>
        <taxon>Bacteria</taxon>
        <taxon>Pseudomonadati</taxon>
        <taxon>Pseudomonadota</taxon>
        <taxon>Alphaproteobacteria</taxon>
        <taxon>Acetobacterales</taxon>
        <taxon>Roseomonadaceae</taxon>
        <taxon>Falsiroseomonas</taxon>
    </lineage>
</organism>
<keyword evidence="7" id="KW-1185">Reference proteome</keyword>
<dbReference type="SUPFAM" id="SSF55846">
    <property type="entry name" value="N-acetylmuramoyl-L-alanine amidase-like"/>
    <property type="match status" value="1"/>
</dbReference>
<evidence type="ECO:0000313" key="7">
    <source>
        <dbReference type="Proteomes" id="UP000787635"/>
    </source>
</evidence>
<dbReference type="CDD" id="cd06583">
    <property type="entry name" value="PGRP"/>
    <property type="match status" value="1"/>
</dbReference>
<evidence type="ECO:0000313" key="6">
    <source>
        <dbReference type="EMBL" id="NKC33511.1"/>
    </source>
</evidence>
<dbReference type="PANTHER" id="PTHR30417">
    <property type="entry name" value="N-ACETYLMURAMOYL-L-ALANINE AMIDASE AMID"/>
    <property type="match status" value="1"/>
</dbReference>
<dbReference type="InterPro" id="IPR036505">
    <property type="entry name" value="Amidase/PGRP_sf"/>
</dbReference>
<dbReference type="Pfam" id="PF01510">
    <property type="entry name" value="Amidase_2"/>
    <property type="match status" value="1"/>
</dbReference>
<evidence type="ECO:0000256" key="2">
    <source>
        <dbReference type="ARBA" id="ARBA00011901"/>
    </source>
</evidence>
<evidence type="ECO:0000259" key="5">
    <source>
        <dbReference type="SMART" id="SM00644"/>
    </source>
</evidence>
<proteinExistence type="predicted"/>
<reference evidence="6 7" key="1">
    <citation type="submission" date="2020-03" db="EMBL/GenBank/DDBJ databases">
        <title>Roseomonas selenitidurans sp. nov. isolated from urban soil.</title>
        <authorList>
            <person name="Liu H."/>
        </authorList>
    </citation>
    <scope>NUCLEOTIDE SEQUENCE [LARGE SCALE GENOMIC DNA]</scope>
    <source>
        <strain evidence="6 7">BU-1</strain>
    </source>
</reference>
<gene>
    <name evidence="6" type="ORF">HEQ75_21795</name>
</gene>
<evidence type="ECO:0000256" key="4">
    <source>
        <dbReference type="ARBA" id="ARBA00023316"/>
    </source>
</evidence>
<dbReference type="EMBL" id="JAAVNE010000046">
    <property type="protein sequence ID" value="NKC33511.1"/>
    <property type="molecule type" value="Genomic_DNA"/>
</dbReference>
<comment type="caution">
    <text evidence="6">The sequence shown here is derived from an EMBL/GenBank/DDBJ whole genome shotgun (WGS) entry which is preliminary data.</text>
</comment>
<name>A0ABX1E8I0_9PROT</name>
<evidence type="ECO:0000256" key="3">
    <source>
        <dbReference type="ARBA" id="ARBA00022801"/>
    </source>
</evidence>
<dbReference type="Proteomes" id="UP000787635">
    <property type="component" value="Unassembled WGS sequence"/>
</dbReference>
<accession>A0ABX1E8I0</accession>
<sequence length="257" mass="27018">MTILALLSALWGKRREAAAPAASTAASPASAPAPAMPVAPIPVLAVGDAPAAPAPPPGASAPPAAIEAHRLRGALFDPSPHVGAEILPLFVVMHYTAGGTARSSIRAIADRGLSAHFFIDRDGTVIQTVACNRMAFHAGDSTWRGYNGLNAHSIGIELANLGWLDRRAGAGWTRQGLGRTLPPEMVVVARHQVGGQVMAWEAYPEAQLRAAEALVRAILRAYPAVREVVGHDELSPGRKLDPGPAFPMARFRALVRR</sequence>
<dbReference type="InterPro" id="IPR051206">
    <property type="entry name" value="NAMLAA_amidase_2"/>
</dbReference>
<dbReference type="EC" id="3.5.1.28" evidence="2"/>
<dbReference type="InterPro" id="IPR002502">
    <property type="entry name" value="Amidase_domain"/>
</dbReference>